<keyword evidence="11" id="KW-0496">Mitochondrion</keyword>
<dbReference type="PANTHER" id="PTHR16821">
    <property type="entry name" value="FRATAXIN"/>
    <property type="match status" value="1"/>
</dbReference>
<dbReference type="NCBIfam" id="TIGR03421">
    <property type="entry name" value="FeS_CyaY"/>
    <property type="match status" value="1"/>
</dbReference>
<dbReference type="GO" id="GO:0006826">
    <property type="term" value="P:iron ion transport"/>
    <property type="evidence" value="ECO:0007669"/>
    <property type="project" value="UniProtKB-KW"/>
</dbReference>
<dbReference type="SMART" id="SM01219">
    <property type="entry name" value="Frataxin_Cyay"/>
    <property type="match status" value="1"/>
</dbReference>
<dbReference type="GO" id="GO:0008199">
    <property type="term" value="F:ferric iron binding"/>
    <property type="evidence" value="ECO:0007669"/>
    <property type="project" value="InterPro"/>
</dbReference>
<evidence type="ECO:0000256" key="3">
    <source>
        <dbReference type="ARBA" id="ARBA00013107"/>
    </source>
</evidence>
<dbReference type="GO" id="GO:0004322">
    <property type="term" value="F:ferroxidase activity"/>
    <property type="evidence" value="ECO:0007669"/>
    <property type="project" value="UniProtKB-EC"/>
</dbReference>
<keyword evidence="13" id="KW-1133">Transmembrane helix</keyword>
<dbReference type="VEuPathDB" id="FungiDB:CTRG_03932"/>
<evidence type="ECO:0000256" key="5">
    <source>
        <dbReference type="ARBA" id="ARBA00022448"/>
    </source>
</evidence>
<evidence type="ECO:0000313" key="15">
    <source>
        <dbReference type="Proteomes" id="UP000002037"/>
    </source>
</evidence>
<dbReference type="EMBL" id="GG692399">
    <property type="protein sequence ID" value="EER32261.1"/>
    <property type="molecule type" value="Genomic_DNA"/>
</dbReference>
<dbReference type="AlphaFoldDB" id="C5MCI1"/>
<evidence type="ECO:0000256" key="4">
    <source>
        <dbReference type="ARBA" id="ARBA00022434"/>
    </source>
</evidence>
<dbReference type="InterPro" id="IPR020895">
    <property type="entry name" value="Frataxin_CS"/>
</dbReference>
<dbReference type="InterPro" id="IPR002908">
    <property type="entry name" value="Frataxin/CyaY"/>
</dbReference>
<protein>
    <recommendedName>
        <fullName evidence="3">ferroxidase</fullName>
        <ecNumber evidence="3">1.16.3.1</ecNumber>
    </recommendedName>
</protein>
<dbReference type="Gene3D" id="3.30.920.10">
    <property type="entry name" value="Frataxin/CyaY"/>
    <property type="match status" value="1"/>
</dbReference>
<evidence type="ECO:0000256" key="7">
    <source>
        <dbReference type="ARBA" id="ARBA00022946"/>
    </source>
</evidence>
<evidence type="ECO:0000256" key="8">
    <source>
        <dbReference type="ARBA" id="ARBA00023002"/>
    </source>
</evidence>
<dbReference type="SUPFAM" id="SSF55387">
    <property type="entry name" value="Frataxin/Nqo15-like"/>
    <property type="match status" value="1"/>
</dbReference>
<comment type="catalytic activity">
    <reaction evidence="12">
        <text>4 Fe(2+) + O2 + 4 H(+) = 4 Fe(3+) + 2 H2O</text>
        <dbReference type="Rhea" id="RHEA:11148"/>
        <dbReference type="ChEBI" id="CHEBI:15377"/>
        <dbReference type="ChEBI" id="CHEBI:15378"/>
        <dbReference type="ChEBI" id="CHEBI:15379"/>
        <dbReference type="ChEBI" id="CHEBI:29033"/>
        <dbReference type="ChEBI" id="CHEBI:29034"/>
        <dbReference type="EC" id="1.16.3.1"/>
    </reaction>
</comment>
<dbReference type="GO" id="GO:0051537">
    <property type="term" value="F:2 iron, 2 sulfur cluster binding"/>
    <property type="evidence" value="ECO:0007669"/>
    <property type="project" value="TreeGrafter"/>
</dbReference>
<dbReference type="Proteomes" id="UP000002037">
    <property type="component" value="Unassembled WGS sequence"/>
</dbReference>
<dbReference type="InterPro" id="IPR017789">
    <property type="entry name" value="Frataxin"/>
</dbReference>
<dbReference type="Pfam" id="PF01491">
    <property type="entry name" value="Frataxin_Cyay"/>
    <property type="match status" value="1"/>
</dbReference>
<evidence type="ECO:0000313" key="14">
    <source>
        <dbReference type="EMBL" id="EER32261.1"/>
    </source>
</evidence>
<feature type="transmembrane region" description="Helical" evidence="13">
    <location>
        <begin position="14"/>
        <end position="32"/>
    </location>
</feature>
<keyword evidence="5" id="KW-0813">Transport</keyword>
<comment type="subcellular location">
    <subcellularLocation>
        <location evidence="1">Mitochondrion</location>
    </subcellularLocation>
</comment>
<keyword evidence="15" id="KW-1185">Reference proteome</keyword>
<dbReference type="EC" id="1.16.3.1" evidence="3"/>
<sequence>MIAGIWYQPGREKWLNYFFFFFFSSIQFILLSHSSSQNCNYSQVIFNIYTLLSMTTHRIMFRRLAITTTKAISPVISRQLFSTVNAPLALRVSSVASTAPLFPASRAYSISTQGEIIDGKIDKITDNEYSNISNEYLESLSDSLEELSESFPQVDAELSHGVLTLHLPPHGTYVINKQPPNKQIWLSSPISGPKRYDLIGGKWITLRDGSALTELLEEEISSAIGEEFKLDNLQEL</sequence>
<keyword evidence="4" id="KW-0409">Iron storage</keyword>
<dbReference type="PROSITE" id="PS50810">
    <property type="entry name" value="FRATAXIN_2"/>
    <property type="match status" value="1"/>
</dbReference>
<organism evidence="14 15">
    <name type="scientific">Candida tropicalis (strain ATCC MYA-3404 / T1)</name>
    <name type="common">Yeast</name>
    <dbReference type="NCBI Taxonomy" id="294747"/>
    <lineage>
        <taxon>Eukaryota</taxon>
        <taxon>Fungi</taxon>
        <taxon>Dikarya</taxon>
        <taxon>Ascomycota</taxon>
        <taxon>Saccharomycotina</taxon>
        <taxon>Pichiomycetes</taxon>
        <taxon>Debaryomycetaceae</taxon>
        <taxon>Candida/Lodderomyces clade</taxon>
        <taxon>Candida</taxon>
    </lineage>
</organism>
<dbReference type="GeneID" id="8295780"/>
<dbReference type="eggNOG" id="KOG3413">
    <property type="taxonomic scope" value="Eukaryota"/>
</dbReference>
<gene>
    <name evidence="14" type="ORF">CTRG_03932</name>
</gene>
<evidence type="ECO:0000256" key="11">
    <source>
        <dbReference type="ARBA" id="ARBA00023128"/>
    </source>
</evidence>
<keyword evidence="9" id="KW-0408">Iron</keyword>
<dbReference type="GO" id="GO:0006879">
    <property type="term" value="P:intracellular iron ion homeostasis"/>
    <property type="evidence" value="ECO:0007669"/>
    <property type="project" value="UniProtKB-KW"/>
</dbReference>
<dbReference type="InterPro" id="IPR036524">
    <property type="entry name" value="Frataxin/CyaY_sf"/>
</dbReference>
<dbReference type="HOGENOM" id="CLU_080880_2_4_1"/>
<evidence type="ECO:0000256" key="13">
    <source>
        <dbReference type="SAM" id="Phobius"/>
    </source>
</evidence>
<dbReference type="GO" id="GO:0008198">
    <property type="term" value="F:ferrous iron binding"/>
    <property type="evidence" value="ECO:0007669"/>
    <property type="project" value="TreeGrafter"/>
</dbReference>
<dbReference type="GO" id="GO:0016226">
    <property type="term" value="P:iron-sulfur cluster assembly"/>
    <property type="evidence" value="ECO:0007669"/>
    <property type="project" value="InterPro"/>
</dbReference>
<feature type="transmembrane region" description="Helical" evidence="13">
    <location>
        <begin position="44"/>
        <end position="61"/>
    </location>
</feature>
<dbReference type="OrthoDB" id="1897642at2759"/>
<evidence type="ECO:0000256" key="6">
    <source>
        <dbReference type="ARBA" id="ARBA00022496"/>
    </source>
</evidence>
<dbReference type="GO" id="GO:0005739">
    <property type="term" value="C:mitochondrion"/>
    <property type="evidence" value="ECO:0007669"/>
    <property type="project" value="UniProtKB-SubCell"/>
</dbReference>
<dbReference type="KEGG" id="ctp:CTRG_03932"/>
<keyword evidence="8" id="KW-0560">Oxidoreductase</keyword>
<comment type="similarity">
    <text evidence="2">Belongs to the frataxin family.</text>
</comment>
<evidence type="ECO:0000256" key="9">
    <source>
        <dbReference type="ARBA" id="ARBA00023004"/>
    </source>
</evidence>
<dbReference type="PROSITE" id="PS01344">
    <property type="entry name" value="FRATAXIN_1"/>
    <property type="match status" value="1"/>
</dbReference>
<evidence type="ECO:0000256" key="12">
    <source>
        <dbReference type="ARBA" id="ARBA00047990"/>
    </source>
</evidence>
<name>C5MCI1_CANTT</name>
<reference evidence="14 15" key="1">
    <citation type="journal article" date="2009" name="Nature">
        <title>Evolution of pathogenicity and sexual reproduction in eight Candida genomes.</title>
        <authorList>
            <person name="Butler G."/>
            <person name="Rasmussen M.D."/>
            <person name="Lin M.F."/>
            <person name="Santos M.A."/>
            <person name="Sakthikumar S."/>
            <person name="Munro C.A."/>
            <person name="Rheinbay E."/>
            <person name="Grabherr M."/>
            <person name="Forche A."/>
            <person name="Reedy J.L."/>
            <person name="Agrafioti I."/>
            <person name="Arnaud M.B."/>
            <person name="Bates S."/>
            <person name="Brown A.J."/>
            <person name="Brunke S."/>
            <person name="Costanzo M.C."/>
            <person name="Fitzpatrick D.A."/>
            <person name="de Groot P.W."/>
            <person name="Harris D."/>
            <person name="Hoyer L.L."/>
            <person name="Hube B."/>
            <person name="Klis F.M."/>
            <person name="Kodira C."/>
            <person name="Lennard N."/>
            <person name="Logue M.E."/>
            <person name="Martin R."/>
            <person name="Neiman A.M."/>
            <person name="Nikolaou E."/>
            <person name="Quail M.A."/>
            <person name="Quinn J."/>
            <person name="Santos M.C."/>
            <person name="Schmitzberger F.F."/>
            <person name="Sherlock G."/>
            <person name="Shah P."/>
            <person name="Silverstein K.A."/>
            <person name="Skrzypek M.S."/>
            <person name="Soll D."/>
            <person name="Staggs R."/>
            <person name="Stansfield I."/>
            <person name="Stumpf M.P."/>
            <person name="Sudbery P.E."/>
            <person name="Srikantha T."/>
            <person name="Zeng Q."/>
            <person name="Berman J."/>
            <person name="Berriman M."/>
            <person name="Heitman J."/>
            <person name="Gow N.A."/>
            <person name="Lorenz M.C."/>
            <person name="Birren B.W."/>
            <person name="Kellis M."/>
            <person name="Cuomo C.A."/>
        </authorList>
    </citation>
    <scope>NUCLEOTIDE SEQUENCE [LARGE SCALE GENOMIC DNA]</scope>
    <source>
        <strain evidence="15">ATCC MYA-3404 / T1</strain>
    </source>
</reference>
<keyword evidence="10" id="KW-0406">Ion transport</keyword>
<dbReference type="PANTHER" id="PTHR16821:SF2">
    <property type="entry name" value="FRATAXIN, MITOCHONDRIAL"/>
    <property type="match status" value="1"/>
</dbReference>
<dbReference type="GO" id="GO:0034986">
    <property type="term" value="F:iron chaperone activity"/>
    <property type="evidence" value="ECO:0007669"/>
    <property type="project" value="TreeGrafter"/>
</dbReference>
<keyword evidence="13" id="KW-0472">Membrane</keyword>
<keyword evidence="7" id="KW-0809">Transit peptide</keyword>
<dbReference type="RefSeq" id="XP_002549635.1">
    <property type="nucleotide sequence ID" value="XM_002549589.1"/>
</dbReference>
<dbReference type="STRING" id="294747.C5MCI1"/>
<evidence type="ECO:0000256" key="10">
    <source>
        <dbReference type="ARBA" id="ARBA00023065"/>
    </source>
</evidence>
<keyword evidence="6" id="KW-0410">Iron transport</keyword>
<keyword evidence="13" id="KW-0812">Transmembrane</keyword>
<accession>C5MCI1</accession>
<dbReference type="NCBIfam" id="TIGR03422">
    <property type="entry name" value="mito_frataxin"/>
    <property type="match status" value="1"/>
</dbReference>
<evidence type="ECO:0000256" key="2">
    <source>
        <dbReference type="ARBA" id="ARBA00008183"/>
    </source>
</evidence>
<evidence type="ECO:0000256" key="1">
    <source>
        <dbReference type="ARBA" id="ARBA00004173"/>
    </source>
</evidence>
<proteinExistence type="inferred from homology"/>